<evidence type="ECO:0000256" key="7">
    <source>
        <dbReference type="SAM" id="Phobius"/>
    </source>
</evidence>
<feature type="transmembrane region" description="Helical" evidence="7">
    <location>
        <begin position="99"/>
        <end position="119"/>
    </location>
</feature>
<name>A0ABN9W0H2_9DINO</name>
<keyword evidence="4 7" id="KW-0812">Transmembrane</keyword>
<dbReference type="InterPro" id="IPR009262">
    <property type="entry name" value="SLC35_F1/F2/F6"/>
</dbReference>
<evidence type="ECO:0000256" key="1">
    <source>
        <dbReference type="ARBA" id="ARBA00004141"/>
    </source>
</evidence>
<evidence type="ECO:0000256" key="2">
    <source>
        <dbReference type="ARBA" id="ARBA00007863"/>
    </source>
</evidence>
<sequence length="286" mass="30589">MFDAAGERGDRRPGDAVHLNYLALSLHLPLALRGGRPLAAPSWQYALWAFCDVEANYLVVAAFQYTSIVSVTLLDCFAIPSAIACSFFILRVRYGPRHVAACCVCVAGLATAVFSDVVVGRVGPSPRGPAWIGDVLVLCGASLYGLSNVMQERLLKGGCSRPEALGMLGAWGSAISFVQAVALERGALARSNWNSQTVACFFGYQLCMCAVYVLTSLFFTMADAALFNLSLLTSDFYSALFAWQVQHGRMSWLYGVAFCLSLGGLGIYPAACGKPCHRARAAAKLA</sequence>
<keyword evidence="5 7" id="KW-1133">Transmembrane helix</keyword>
<keyword evidence="9" id="KW-1185">Reference proteome</keyword>
<evidence type="ECO:0008006" key="10">
    <source>
        <dbReference type="Google" id="ProtNLM"/>
    </source>
</evidence>
<dbReference type="PANTHER" id="PTHR14233">
    <property type="entry name" value="DUF914-RELATED"/>
    <property type="match status" value="1"/>
</dbReference>
<dbReference type="EMBL" id="CAUYUJ010017838">
    <property type="protein sequence ID" value="CAK0878363.1"/>
    <property type="molecule type" value="Genomic_DNA"/>
</dbReference>
<comment type="caution">
    <text evidence="8">The sequence shown here is derived from an EMBL/GenBank/DDBJ whole genome shotgun (WGS) entry which is preliminary data.</text>
</comment>
<evidence type="ECO:0000256" key="4">
    <source>
        <dbReference type="ARBA" id="ARBA00022692"/>
    </source>
</evidence>
<dbReference type="InterPro" id="IPR037185">
    <property type="entry name" value="EmrE-like"/>
</dbReference>
<dbReference type="InterPro" id="IPR052221">
    <property type="entry name" value="SLC35F_Transporter"/>
</dbReference>
<evidence type="ECO:0000313" key="8">
    <source>
        <dbReference type="EMBL" id="CAK0878363.1"/>
    </source>
</evidence>
<accession>A0ABN9W0H2</accession>
<comment type="subcellular location">
    <subcellularLocation>
        <location evidence="1">Membrane</location>
        <topology evidence="1">Multi-pass membrane protein</topology>
    </subcellularLocation>
</comment>
<feature type="transmembrane region" description="Helical" evidence="7">
    <location>
        <begin position="202"/>
        <end position="219"/>
    </location>
</feature>
<comment type="similarity">
    <text evidence="2">Belongs to the SLC35F solute transporter family.</text>
</comment>
<evidence type="ECO:0000313" key="9">
    <source>
        <dbReference type="Proteomes" id="UP001189429"/>
    </source>
</evidence>
<reference evidence="8" key="1">
    <citation type="submission" date="2023-10" db="EMBL/GenBank/DDBJ databases">
        <authorList>
            <person name="Chen Y."/>
            <person name="Shah S."/>
            <person name="Dougan E. K."/>
            <person name="Thang M."/>
            <person name="Chan C."/>
        </authorList>
    </citation>
    <scope>NUCLEOTIDE SEQUENCE [LARGE SCALE GENOMIC DNA]</scope>
</reference>
<dbReference type="Pfam" id="PF06027">
    <property type="entry name" value="SLC35F"/>
    <property type="match status" value="1"/>
</dbReference>
<dbReference type="Proteomes" id="UP001189429">
    <property type="component" value="Unassembled WGS sequence"/>
</dbReference>
<gene>
    <name evidence="8" type="ORF">PCOR1329_LOCUS62156</name>
</gene>
<protein>
    <recommendedName>
        <fullName evidence="10">Solute carrier family 35 member F1</fullName>
    </recommendedName>
</protein>
<organism evidence="8 9">
    <name type="scientific">Prorocentrum cordatum</name>
    <dbReference type="NCBI Taxonomy" id="2364126"/>
    <lineage>
        <taxon>Eukaryota</taxon>
        <taxon>Sar</taxon>
        <taxon>Alveolata</taxon>
        <taxon>Dinophyceae</taxon>
        <taxon>Prorocentrales</taxon>
        <taxon>Prorocentraceae</taxon>
        <taxon>Prorocentrum</taxon>
    </lineage>
</organism>
<feature type="transmembrane region" description="Helical" evidence="7">
    <location>
        <begin position="131"/>
        <end position="150"/>
    </location>
</feature>
<dbReference type="PANTHER" id="PTHR14233:SF4">
    <property type="entry name" value="SOLUTE CARRIER FAMILY 35 MEMBER F2"/>
    <property type="match status" value="1"/>
</dbReference>
<dbReference type="SUPFAM" id="SSF103481">
    <property type="entry name" value="Multidrug resistance efflux transporter EmrE"/>
    <property type="match status" value="1"/>
</dbReference>
<evidence type="ECO:0000256" key="3">
    <source>
        <dbReference type="ARBA" id="ARBA00022448"/>
    </source>
</evidence>
<feature type="transmembrane region" description="Helical" evidence="7">
    <location>
        <begin position="68"/>
        <end position="90"/>
    </location>
</feature>
<keyword evidence="6 7" id="KW-0472">Membrane</keyword>
<keyword evidence="3" id="KW-0813">Transport</keyword>
<proteinExistence type="inferred from homology"/>
<evidence type="ECO:0000256" key="6">
    <source>
        <dbReference type="ARBA" id="ARBA00023136"/>
    </source>
</evidence>
<evidence type="ECO:0000256" key="5">
    <source>
        <dbReference type="ARBA" id="ARBA00022989"/>
    </source>
</evidence>
<feature type="transmembrane region" description="Helical" evidence="7">
    <location>
        <begin position="251"/>
        <end position="271"/>
    </location>
</feature>